<protein>
    <submittedName>
        <fullName evidence="2">Uncharacterized protein</fullName>
    </submittedName>
</protein>
<dbReference type="Proteomes" id="UP000320672">
    <property type="component" value="Chromosome"/>
</dbReference>
<feature type="transmembrane region" description="Helical" evidence="1">
    <location>
        <begin position="52"/>
        <end position="71"/>
    </location>
</feature>
<sequence length="167" mass="18182">MKTVFGFRELVMGSLLWAGGILAALAIPSLVLADDHSICGPWGCGPSTDALVAMHLAWIAAIWPPLFFLPWRLGWSRKTISRLGALLAIGGFAGVLAVVMWQWIVWRPTANEFIRPYTWQRCGFVLAGAVDWPTIQALVAGIVLWVHAGPRPNPVDSVGREAAIDVK</sequence>
<name>A0A517MMM4_9BACT</name>
<feature type="transmembrane region" description="Helical" evidence="1">
    <location>
        <begin position="124"/>
        <end position="146"/>
    </location>
</feature>
<dbReference type="OrthoDB" id="292066at2"/>
<reference evidence="2 3" key="1">
    <citation type="submission" date="2019-02" db="EMBL/GenBank/DDBJ databases">
        <title>Deep-cultivation of Planctomycetes and their phenomic and genomic characterization uncovers novel biology.</title>
        <authorList>
            <person name="Wiegand S."/>
            <person name="Jogler M."/>
            <person name="Boedeker C."/>
            <person name="Pinto D."/>
            <person name="Vollmers J."/>
            <person name="Rivas-Marin E."/>
            <person name="Kohn T."/>
            <person name="Peeters S.H."/>
            <person name="Heuer A."/>
            <person name="Rast P."/>
            <person name="Oberbeckmann S."/>
            <person name="Bunk B."/>
            <person name="Jeske O."/>
            <person name="Meyerdierks A."/>
            <person name="Storesund J.E."/>
            <person name="Kallscheuer N."/>
            <person name="Luecker S."/>
            <person name="Lage O.M."/>
            <person name="Pohl T."/>
            <person name="Merkel B.J."/>
            <person name="Hornburger P."/>
            <person name="Mueller R.-W."/>
            <person name="Bruemmer F."/>
            <person name="Labrenz M."/>
            <person name="Spormann A.M."/>
            <person name="Op den Camp H."/>
            <person name="Overmann J."/>
            <person name="Amann R."/>
            <person name="Jetten M.S.M."/>
            <person name="Mascher T."/>
            <person name="Medema M.H."/>
            <person name="Devos D.P."/>
            <person name="Kaster A.-K."/>
            <person name="Ovreas L."/>
            <person name="Rohde M."/>
            <person name="Galperin M.Y."/>
            <person name="Jogler C."/>
        </authorList>
    </citation>
    <scope>NUCLEOTIDE SEQUENCE [LARGE SCALE GENOMIC DNA]</scope>
    <source>
        <strain evidence="2 3">FF011L</strain>
    </source>
</reference>
<dbReference type="RefSeq" id="WP_145354320.1">
    <property type="nucleotide sequence ID" value="NZ_CP036262.1"/>
</dbReference>
<accession>A0A517MMM4</accession>
<evidence type="ECO:0000313" key="2">
    <source>
        <dbReference type="EMBL" id="QDS96135.1"/>
    </source>
</evidence>
<evidence type="ECO:0000256" key="1">
    <source>
        <dbReference type="SAM" id="Phobius"/>
    </source>
</evidence>
<keyword evidence="1" id="KW-0472">Membrane</keyword>
<dbReference type="AlphaFoldDB" id="A0A517MMM4"/>
<proteinExistence type="predicted"/>
<keyword evidence="1" id="KW-0812">Transmembrane</keyword>
<dbReference type="KEGG" id="rml:FF011L_49420"/>
<keyword evidence="3" id="KW-1185">Reference proteome</keyword>
<feature type="transmembrane region" description="Helical" evidence="1">
    <location>
        <begin position="83"/>
        <end position="104"/>
    </location>
</feature>
<keyword evidence="1" id="KW-1133">Transmembrane helix</keyword>
<gene>
    <name evidence="2" type="ORF">FF011L_49420</name>
</gene>
<organism evidence="2 3">
    <name type="scientific">Roseimaritima multifibrata</name>
    <dbReference type="NCBI Taxonomy" id="1930274"/>
    <lineage>
        <taxon>Bacteria</taxon>
        <taxon>Pseudomonadati</taxon>
        <taxon>Planctomycetota</taxon>
        <taxon>Planctomycetia</taxon>
        <taxon>Pirellulales</taxon>
        <taxon>Pirellulaceae</taxon>
        <taxon>Roseimaritima</taxon>
    </lineage>
</organism>
<dbReference type="EMBL" id="CP036262">
    <property type="protein sequence ID" value="QDS96135.1"/>
    <property type="molecule type" value="Genomic_DNA"/>
</dbReference>
<evidence type="ECO:0000313" key="3">
    <source>
        <dbReference type="Proteomes" id="UP000320672"/>
    </source>
</evidence>